<feature type="compositionally biased region" description="Polar residues" evidence="5">
    <location>
        <begin position="599"/>
        <end position="624"/>
    </location>
</feature>
<feature type="compositionally biased region" description="Basic and acidic residues" evidence="5">
    <location>
        <begin position="756"/>
        <end position="775"/>
    </location>
</feature>
<gene>
    <name evidence="9" type="ORF">DSM5745_06978</name>
</gene>
<evidence type="ECO:0000256" key="7">
    <source>
        <dbReference type="SAM" id="SignalP"/>
    </source>
</evidence>
<dbReference type="PANTHER" id="PTHR39469:SF1">
    <property type="entry name" value="DUF4203 DOMAIN-CONTAINING PROTEIN"/>
    <property type="match status" value="1"/>
</dbReference>
<dbReference type="GeneID" id="38117348"/>
<dbReference type="EMBL" id="PVWQ01000008">
    <property type="protein sequence ID" value="RDW74316.1"/>
    <property type="molecule type" value="Genomic_DNA"/>
</dbReference>
<evidence type="ECO:0000313" key="10">
    <source>
        <dbReference type="Proteomes" id="UP000256690"/>
    </source>
</evidence>
<dbReference type="PANTHER" id="PTHR39469">
    <property type="entry name" value="CHROMOSOME 1, WHOLE GENOME SHOTGUN SEQUENCE"/>
    <property type="match status" value="1"/>
</dbReference>
<evidence type="ECO:0000313" key="9">
    <source>
        <dbReference type="EMBL" id="RDW74316.1"/>
    </source>
</evidence>
<feature type="compositionally biased region" description="Basic and acidic residues" evidence="5">
    <location>
        <begin position="434"/>
        <end position="447"/>
    </location>
</feature>
<evidence type="ECO:0000256" key="1">
    <source>
        <dbReference type="ARBA" id="ARBA00004141"/>
    </source>
</evidence>
<feature type="compositionally biased region" description="Low complexity" evidence="5">
    <location>
        <begin position="44"/>
        <end position="71"/>
    </location>
</feature>
<feature type="compositionally biased region" description="Basic and acidic residues" evidence="5">
    <location>
        <begin position="690"/>
        <end position="709"/>
    </location>
</feature>
<dbReference type="InterPro" id="IPR025256">
    <property type="entry name" value="TM7S3/TM198-like_dom"/>
</dbReference>
<feature type="compositionally biased region" description="Low complexity" evidence="5">
    <location>
        <begin position="563"/>
        <end position="572"/>
    </location>
</feature>
<feature type="region of interest" description="Disordered" evidence="5">
    <location>
        <begin position="1044"/>
        <end position="1092"/>
    </location>
</feature>
<accession>A0A3D8RK38</accession>
<dbReference type="AlphaFoldDB" id="A0A3D8RK38"/>
<evidence type="ECO:0000256" key="2">
    <source>
        <dbReference type="ARBA" id="ARBA00022692"/>
    </source>
</evidence>
<reference evidence="9 10" key="1">
    <citation type="journal article" date="2018" name="IMA Fungus">
        <title>IMA Genome-F 9: Draft genome sequence of Annulohypoxylon stygium, Aspergillus mulundensis, Berkeleyomyces basicola (syn. Thielaviopsis basicola), Ceratocystis smalleyi, two Cercospora beticola strains, Coleophoma cylindrospora, Fusarium fracticaudum, Phialophora cf. hyalina, and Morchella septimelata.</title>
        <authorList>
            <person name="Wingfield B.D."/>
            <person name="Bills G.F."/>
            <person name="Dong Y."/>
            <person name="Huang W."/>
            <person name="Nel W.J."/>
            <person name="Swalarsk-Parry B.S."/>
            <person name="Vaghefi N."/>
            <person name="Wilken P.M."/>
            <person name="An Z."/>
            <person name="de Beer Z.W."/>
            <person name="De Vos L."/>
            <person name="Chen L."/>
            <person name="Duong T.A."/>
            <person name="Gao Y."/>
            <person name="Hammerbacher A."/>
            <person name="Kikkert J.R."/>
            <person name="Li Y."/>
            <person name="Li H."/>
            <person name="Li K."/>
            <person name="Li Q."/>
            <person name="Liu X."/>
            <person name="Ma X."/>
            <person name="Naidoo K."/>
            <person name="Pethybridge S.J."/>
            <person name="Sun J."/>
            <person name="Steenkamp E.T."/>
            <person name="van der Nest M.A."/>
            <person name="van Wyk S."/>
            <person name="Wingfield M.J."/>
            <person name="Xiong C."/>
            <person name="Yue Q."/>
            <person name="Zhang X."/>
        </authorList>
    </citation>
    <scope>NUCLEOTIDE SEQUENCE [LARGE SCALE GENOMIC DNA]</scope>
    <source>
        <strain evidence="9 10">DSM 5745</strain>
    </source>
</reference>
<feature type="compositionally biased region" description="Polar residues" evidence="5">
    <location>
        <begin position="963"/>
        <end position="980"/>
    </location>
</feature>
<feature type="compositionally biased region" description="Polar residues" evidence="5">
    <location>
        <begin position="995"/>
        <end position="1018"/>
    </location>
</feature>
<feature type="region of interest" description="Disordered" evidence="5">
    <location>
        <begin position="40"/>
        <end position="71"/>
    </location>
</feature>
<keyword evidence="4 6" id="KW-0472">Membrane</keyword>
<feature type="region of interest" description="Disordered" evidence="5">
    <location>
        <begin position="381"/>
        <end position="462"/>
    </location>
</feature>
<protein>
    <recommendedName>
        <fullName evidence="8">TM7S3/TM198-like domain-containing protein</fullName>
    </recommendedName>
</protein>
<dbReference type="STRING" id="1810919.A0A3D8RK38"/>
<keyword evidence="3 6" id="KW-1133">Transmembrane helix</keyword>
<feature type="compositionally biased region" description="Basic and acidic residues" evidence="5">
    <location>
        <begin position="850"/>
        <end position="860"/>
    </location>
</feature>
<organism evidence="9 10">
    <name type="scientific">Aspergillus mulundensis</name>
    <dbReference type="NCBI Taxonomy" id="1810919"/>
    <lineage>
        <taxon>Eukaryota</taxon>
        <taxon>Fungi</taxon>
        <taxon>Dikarya</taxon>
        <taxon>Ascomycota</taxon>
        <taxon>Pezizomycotina</taxon>
        <taxon>Eurotiomycetes</taxon>
        <taxon>Eurotiomycetidae</taxon>
        <taxon>Eurotiales</taxon>
        <taxon>Aspergillaceae</taxon>
        <taxon>Aspergillus</taxon>
        <taxon>Aspergillus subgen. Nidulantes</taxon>
    </lineage>
</organism>
<feature type="transmembrane region" description="Helical" evidence="6">
    <location>
        <begin position="298"/>
        <end position="316"/>
    </location>
</feature>
<evidence type="ECO:0000256" key="5">
    <source>
        <dbReference type="SAM" id="MobiDB-lite"/>
    </source>
</evidence>
<comment type="subcellular location">
    <subcellularLocation>
        <location evidence="1">Membrane</location>
        <topology evidence="1">Multi-pass membrane protein</topology>
    </subcellularLocation>
</comment>
<proteinExistence type="predicted"/>
<evidence type="ECO:0000256" key="6">
    <source>
        <dbReference type="SAM" id="Phobius"/>
    </source>
</evidence>
<feature type="chain" id="PRO_5017621764" description="TM7S3/TM198-like domain-containing protein" evidence="7">
    <location>
        <begin position="23"/>
        <end position="1112"/>
    </location>
</feature>
<keyword evidence="10" id="KW-1185">Reference proteome</keyword>
<feature type="compositionally biased region" description="Polar residues" evidence="5">
    <location>
        <begin position="902"/>
        <end position="913"/>
    </location>
</feature>
<feature type="transmembrane region" description="Helical" evidence="6">
    <location>
        <begin position="216"/>
        <end position="233"/>
    </location>
</feature>
<feature type="compositionally biased region" description="Basic and acidic residues" evidence="5">
    <location>
        <begin position="919"/>
        <end position="928"/>
    </location>
</feature>
<feature type="compositionally biased region" description="Basic and acidic residues" evidence="5">
    <location>
        <begin position="384"/>
        <end position="403"/>
    </location>
</feature>
<sequence>MRVQFLLLFVCLCPALFAFVASVPHVDRRGYGPLLARDSESNDASNATIPTANATSNATATESSNSTAASATPVATVNASEPVEDNGANSTAPGELPIQPSVTPALGVGGFILLVTGSVLALIGVRNLWIQVFLSSAFLTSLGVTVLIVYVMSPPVRVAIQGAYLVAIFFTGVTFGALAIVFKELAEGLGCLLGGFCTSMWLLSTRSGGLIKATDAKTGFIGAISVAFYAVSFSHYTRPYGLIVSTSIAGGTVVSLGIDCYSEAGLKEFWLYLWALNDDIFPLGTDTYPVTRYIKVELAATVIVAIMGVISQLRLWKVVRERRAREDEKRQEEQRQKDEAEAEVGKRLEEDNLKERMEWEAKYGDHEPGASDSSASIPELAASHTDETDGQDKEKDDAEKKSIADSAVSYRCSDCRARGNDDSSDTNNTGSETQRQDTDTDSAEKETCTPSEDVQGDGSYPKALRGVILDDKSSDMTAIVGSETASVYSKRLSVLSRKASAKSAAKSVKSAAKPVSDFQEALVARADDVDSTFGVVDDAESDCHTVAAHSQYQAMLDEELPATADDLAATDASPVKREAGAQVHTQSKSVAEKEDIPQRTESSTDNALENDQIQKPTKAITSKPANIKDSRVDSAEACWQPDETKKQSTETQAEVPKDSAGLQSSGEQVQAEHQPGVITNVARSQNEAISQHDEDDRPEEKPSKGKDDPETQGETGNAQPDKPDQTGQADIKGEPREDSTTPEKPAEEDNNSTGLLKEDLSKEKAPNKDEPKRLNAETVEQIPKHTSRVVQAYRMNEWAKHLANADIPEPEPIQFFEDRQPDPAEEEAAPVNVTELLQTPLNAQPPPAVESRKDTNEVHHKHDSRTGSLKKKRRSKSPRRLSGQSFGSAHVSHNLAPAVQPQIGNIATPSSVTLLPGEQGRDDSEKAKSRWKGPAPLIAVREDMMRSRLSSLSLPTDPYARHSTGQSPTDFSSRYPSGSTFAIPEEDDDDIPLSQRRTMLHQQASPVSPTNAAPSRWNNPGVPSRANSPAVLAAWRESVRDDLGRRDPLKLAQSTTPGIGASPYSQLGQPNSPASLGDKIAEGMQRGDMSDLHREALRRMQAKANQSVNRQI</sequence>
<feature type="transmembrane region" description="Helical" evidence="6">
    <location>
        <begin position="188"/>
        <end position="204"/>
    </location>
</feature>
<evidence type="ECO:0000256" key="3">
    <source>
        <dbReference type="ARBA" id="ARBA00022989"/>
    </source>
</evidence>
<feature type="region of interest" description="Disordered" evidence="5">
    <location>
        <begin position="805"/>
        <end position="1028"/>
    </location>
</feature>
<feature type="domain" description="TM7S3/TM198-like" evidence="8">
    <location>
        <begin position="110"/>
        <end position="313"/>
    </location>
</feature>
<feature type="compositionally biased region" description="Polar residues" evidence="5">
    <location>
        <begin position="1052"/>
        <end position="1074"/>
    </location>
</feature>
<keyword evidence="2 6" id="KW-0812">Transmembrane</keyword>
<dbReference type="Proteomes" id="UP000256690">
    <property type="component" value="Unassembled WGS sequence"/>
</dbReference>
<dbReference type="Pfam" id="PF13886">
    <property type="entry name" value="TM7S3_TM198"/>
    <property type="match status" value="1"/>
</dbReference>
<feature type="transmembrane region" description="Helical" evidence="6">
    <location>
        <begin position="132"/>
        <end position="152"/>
    </location>
</feature>
<feature type="compositionally biased region" description="Basic and acidic residues" evidence="5">
    <location>
        <begin position="731"/>
        <end position="747"/>
    </location>
</feature>
<feature type="signal peptide" evidence="7">
    <location>
        <begin position="1"/>
        <end position="22"/>
    </location>
</feature>
<name>A0A3D8RK38_9EURO</name>
<dbReference type="RefSeq" id="XP_026602084.1">
    <property type="nucleotide sequence ID" value="XM_026748994.1"/>
</dbReference>
<feature type="region of interest" description="Disordered" evidence="5">
    <location>
        <begin position="325"/>
        <end position="353"/>
    </location>
</feature>
<evidence type="ECO:0000256" key="4">
    <source>
        <dbReference type="ARBA" id="ARBA00023136"/>
    </source>
</evidence>
<feature type="transmembrane region" description="Helical" evidence="6">
    <location>
        <begin position="158"/>
        <end position="181"/>
    </location>
</feature>
<dbReference type="OrthoDB" id="5377273at2759"/>
<feature type="region of interest" description="Disordered" evidence="5">
    <location>
        <begin position="563"/>
        <end position="783"/>
    </location>
</feature>
<evidence type="ECO:0000259" key="8">
    <source>
        <dbReference type="Pfam" id="PF13886"/>
    </source>
</evidence>
<dbReference type="GO" id="GO:0016020">
    <property type="term" value="C:membrane"/>
    <property type="evidence" value="ECO:0007669"/>
    <property type="project" value="UniProtKB-SubCell"/>
</dbReference>
<feature type="transmembrane region" description="Helical" evidence="6">
    <location>
        <begin position="105"/>
        <end position="125"/>
    </location>
</feature>
<comment type="caution">
    <text evidence="9">The sequence shown here is derived from an EMBL/GenBank/DDBJ whole genome shotgun (WGS) entry which is preliminary data.</text>
</comment>
<keyword evidence="7" id="KW-0732">Signal</keyword>
<feature type="compositionally biased region" description="Basic residues" evidence="5">
    <location>
        <begin position="861"/>
        <end position="879"/>
    </location>
</feature>